<feature type="domain" description="HTH myb-type" evidence="4">
    <location>
        <begin position="64"/>
        <end position="113"/>
    </location>
</feature>
<dbReference type="SUPFAM" id="SSF46689">
    <property type="entry name" value="Homeodomain-like"/>
    <property type="match status" value="2"/>
</dbReference>
<feature type="compositionally biased region" description="Basic and acidic residues" evidence="1">
    <location>
        <begin position="158"/>
        <end position="177"/>
    </location>
</feature>
<dbReference type="CDD" id="cd00167">
    <property type="entry name" value="SANT"/>
    <property type="match status" value="2"/>
</dbReference>
<dbReference type="InterPro" id="IPR009057">
    <property type="entry name" value="Homeodomain-like_sf"/>
</dbReference>
<dbReference type="PROSITE" id="PS50090">
    <property type="entry name" value="MYB_LIKE"/>
    <property type="match status" value="2"/>
</dbReference>
<dbReference type="Gene3D" id="1.10.10.60">
    <property type="entry name" value="Homeodomain-like"/>
    <property type="match status" value="2"/>
</dbReference>
<dbReference type="PANTHER" id="PTHR45614:SF232">
    <property type="entry name" value="TRANSCRIPTION FACTOR MYB3R-2"/>
    <property type="match status" value="1"/>
</dbReference>
<evidence type="ECO:0000313" key="6">
    <source>
        <dbReference type="Proteomes" id="UP001162131"/>
    </source>
</evidence>
<reference evidence="5" key="1">
    <citation type="submission" date="2021-09" db="EMBL/GenBank/DDBJ databases">
        <authorList>
            <consortium name="AG Swart"/>
            <person name="Singh M."/>
            <person name="Singh A."/>
            <person name="Seah K."/>
            <person name="Emmerich C."/>
        </authorList>
    </citation>
    <scope>NUCLEOTIDE SEQUENCE</scope>
    <source>
        <strain evidence="5">ATCC30299</strain>
    </source>
</reference>
<dbReference type="GO" id="GO:0000981">
    <property type="term" value="F:DNA-binding transcription factor activity, RNA polymerase II-specific"/>
    <property type="evidence" value="ECO:0007669"/>
    <property type="project" value="TreeGrafter"/>
</dbReference>
<gene>
    <name evidence="5" type="ORF">BSTOLATCC_MIC34733</name>
</gene>
<dbReference type="Pfam" id="PF00249">
    <property type="entry name" value="Myb_DNA-binding"/>
    <property type="match status" value="2"/>
</dbReference>
<organism evidence="5 6">
    <name type="scientific">Blepharisma stoltei</name>
    <dbReference type="NCBI Taxonomy" id="1481888"/>
    <lineage>
        <taxon>Eukaryota</taxon>
        <taxon>Sar</taxon>
        <taxon>Alveolata</taxon>
        <taxon>Ciliophora</taxon>
        <taxon>Postciliodesmatophora</taxon>
        <taxon>Heterotrichea</taxon>
        <taxon>Heterotrichida</taxon>
        <taxon>Blepharismidae</taxon>
        <taxon>Blepharisma</taxon>
    </lineage>
</organism>
<feature type="region of interest" description="Disordered" evidence="1">
    <location>
        <begin position="158"/>
        <end position="186"/>
    </location>
</feature>
<dbReference type="Proteomes" id="UP001162131">
    <property type="component" value="Unassembled WGS sequence"/>
</dbReference>
<proteinExistence type="predicted"/>
<sequence length="349" mass="40769">MQNRKAKIWDEKDDEFIKTLVEEFGDKNWIIISQKLEERYNVKGRTGKQCRERWHNHINPKIIKEAWTKEEEKTLFEYQRIYGNKWSEIARYLPGRSDNSIKNQFYSTVRKNLRRYNKRRPQSERIVGNVKQVLQNPTYYALLATSSEISKVKASKNEQIKPEIKKNAENSPCKDEVSNSSKIPENAQDETPNILCSLYEEPKEKAHINNTHRYQIEVTKSEEVKTEPSAPVYNLADIQAEFLYKKTTIGMFKFPEDFPICNWDSPDPFEGVFLRGDSLGGLQEPCQDLQHSDSLQSLKRYDSSSGWKSDVSMDFLMQLRASSLNSYTLPPFSPMDSFQHINTNSRNNN</sequence>
<evidence type="ECO:0000256" key="1">
    <source>
        <dbReference type="SAM" id="MobiDB-lite"/>
    </source>
</evidence>
<feature type="domain" description="Myb-like" evidence="2">
    <location>
        <begin position="1"/>
        <end position="58"/>
    </location>
</feature>
<dbReference type="AlphaFoldDB" id="A0AAU9JBT0"/>
<dbReference type="PROSITE" id="PS51294">
    <property type="entry name" value="HTH_MYB"/>
    <property type="match status" value="2"/>
</dbReference>
<dbReference type="GO" id="GO:0000978">
    <property type="term" value="F:RNA polymerase II cis-regulatory region sequence-specific DNA binding"/>
    <property type="evidence" value="ECO:0007669"/>
    <property type="project" value="TreeGrafter"/>
</dbReference>
<dbReference type="PANTHER" id="PTHR45614">
    <property type="entry name" value="MYB PROTEIN-RELATED"/>
    <property type="match status" value="1"/>
</dbReference>
<comment type="caution">
    <text evidence="5">The sequence shown here is derived from an EMBL/GenBank/DDBJ whole genome shotgun (WGS) entry which is preliminary data.</text>
</comment>
<name>A0AAU9JBT0_9CILI</name>
<dbReference type="InterPro" id="IPR001005">
    <property type="entry name" value="SANT/Myb"/>
</dbReference>
<dbReference type="EMBL" id="CAJZBQ010000035">
    <property type="protein sequence ID" value="CAG9323693.1"/>
    <property type="molecule type" value="Genomic_DNA"/>
</dbReference>
<evidence type="ECO:0000259" key="4">
    <source>
        <dbReference type="PROSITE" id="PS51294"/>
    </source>
</evidence>
<evidence type="ECO:0000259" key="3">
    <source>
        <dbReference type="PROSITE" id="PS51293"/>
    </source>
</evidence>
<evidence type="ECO:0000313" key="5">
    <source>
        <dbReference type="EMBL" id="CAG9323693.1"/>
    </source>
</evidence>
<dbReference type="PROSITE" id="PS51293">
    <property type="entry name" value="SANT"/>
    <property type="match status" value="1"/>
</dbReference>
<dbReference type="SMART" id="SM00717">
    <property type="entry name" value="SANT"/>
    <property type="match status" value="2"/>
</dbReference>
<dbReference type="InterPro" id="IPR017930">
    <property type="entry name" value="Myb_dom"/>
</dbReference>
<evidence type="ECO:0000259" key="2">
    <source>
        <dbReference type="PROSITE" id="PS50090"/>
    </source>
</evidence>
<protein>
    <submittedName>
        <fullName evidence="5">Uncharacterized protein</fullName>
    </submittedName>
</protein>
<feature type="domain" description="HTH myb-type" evidence="4">
    <location>
        <begin position="1"/>
        <end position="62"/>
    </location>
</feature>
<dbReference type="InterPro" id="IPR017884">
    <property type="entry name" value="SANT_dom"/>
</dbReference>
<feature type="domain" description="SANT" evidence="3">
    <location>
        <begin position="62"/>
        <end position="112"/>
    </location>
</feature>
<feature type="domain" description="Myb-like" evidence="2">
    <location>
        <begin position="59"/>
        <end position="109"/>
    </location>
</feature>
<accession>A0AAU9JBT0</accession>
<dbReference type="GO" id="GO:0005634">
    <property type="term" value="C:nucleus"/>
    <property type="evidence" value="ECO:0007669"/>
    <property type="project" value="TreeGrafter"/>
</dbReference>
<keyword evidence="6" id="KW-1185">Reference proteome</keyword>
<dbReference type="InterPro" id="IPR050560">
    <property type="entry name" value="MYB_TF"/>
</dbReference>